<protein>
    <submittedName>
        <fullName evidence="2">Uncharacterized protein</fullName>
    </submittedName>
</protein>
<dbReference type="OrthoDB" id="2991597at2"/>
<sequence length="89" mass="10165">MSRYYYDLCNRHRGKAVEITTRDGRKHRGIIRNVDQRRVFIQPLGGGRRIGGFGYGFYGYGPYGYRPGFGYGVALGAIATLALLPWFWI</sequence>
<dbReference type="EMBL" id="RBZP01000022">
    <property type="protein sequence ID" value="RKQ29663.1"/>
    <property type="molecule type" value="Genomic_DNA"/>
</dbReference>
<keyword evidence="1" id="KW-1133">Transmembrane helix</keyword>
<keyword evidence="1" id="KW-0812">Transmembrane</keyword>
<proteinExistence type="predicted"/>
<accession>A0A494ZTU9</accession>
<comment type="caution">
    <text evidence="2">The sequence shown here is derived from an EMBL/GenBank/DDBJ whole genome shotgun (WGS) entry which is preliminary data.</text>
</comment>
<keyword evidence="3" id="KW-1185">Reference proteome</keyword>
<dbReference type="AlphaFoldDB" id="A0A494ZTU9"/>
<keyword evidence="1" id="KW-0472">Membrane</keyword>
<organism evidence="2 3">
    <name type="scientific">Oceanobacillus halophilus</name>
    <dbReference type="NCBI Taxonomy" id="930130"/>
    <lineage>
        <taxon>Bacteria</taxon>
        <taxon>Bacillati</taxon>
        <taxon>Bacillota</taxon>
        <taxon>Bacilli</taxon>
        <taxon>Bacillales</taxon>
        <taxon>Bacillaceae</taxon>
        <taxon>Oceanobacillus</taxon>
    </lineage>
</organism>
<name>A0A494ZTU9_9BACI</name>
<evidence type="ECO:0000313" key="2">
    <source>
        <dbReference type="EMBL" id="RKQ29663.1"/>
    </source>
</evidence>
<reference evidence="2 3" key="1">
    <citation type="journal article" date="2016" name="Int. J. Syst. Evol. Microbiol.">
        <title>Oceanobacillus halophilus sp. nov., a novel moderately halophilic bacterium from a hypersaline lake.</title>
        <authorList>
            <person name="Amoozegar M.A."/>
            <person name="Bagheri M."/>
            <person name="Makhdoumi A."/>
            <person name="Nikou M.M."/>
            <person name="Fazeli S.A.S."/>
            <person name="Schumann P."/>
            <person name="Sproer C."/>
            <person name="Sanchez-Porro C."/>
            <person name="Ventosa A."/>
        </authorList>
    </citation>
    <scope>NUCLEOTIDE SEQUENCE [LARGE SCALE GENOMIC DNA]</scope>
    <source>
        <strain evidence="2 3">DSM 23996</strain>
    </source>
</reference>
<evidence type="ECO:0000313" key="3">
    <source>
        <dbReference type="Proteomes" id="UP000269301"/>
    </source>
</evidence>
<dbReference type="RefSeq" id="WP_121205817.1">
    <property type="nucleotide sequence ID" value="NZ_RBZP01000022.1"/>
</dbReference>
<gene>
    <name evidence="2" type="ORF">D8M06_17175</name>
</gene>
<feature type="transmembrane region" description="Helical" evidence="1">
    <location>
        <begin position="68"/>
        <end position="88"/>
    </location>
</feature>
<dbReference type="Proteomes" id="UP000269301">
    <property type="component" value="Unassembled WGS sequence"/>
</dbReference>
<evidence type="ECO:0000256" key="1">
    <source>
        <dbReference type="SAM" id="Phobius"/>
    </source>
</evidence>